<dbReference type="GeneID" id="101851094"/>
<sequence length="653" mass="73310">MAQQIDMAEEERDFQFDFSVEDGNILCEELLPSTLPTKMSRRRQTIHGNEIRKENDAFSTVKGSNSRKRVKRSASGCSVGNFSPLSTAVVPQSHNVSFTGVVKGTLKRHVSSCVLKHKLKKFQDYSLPYKHDAFAMLRETCNVRKQRTSPTKPLTRSQTSATPPPKPPRQRTPRKSTLSGPKSGGAENSPVWKLRQEKTKLKESDHDLQQKIDHEIKMREGTARLLVASKHPAQVLEAAKNLLSSNTRIIAYMSELQRRKTAEVLGKHTSHEGNQLPCRAQVSVSDIRIPLMWKDADHFKNKGDYRRYAVFCLLKVGTEIFDTSMISNVDRSMTDITFEDIVLFEDVPHDFEMKLEVYCHKLHEEFSVANTPKKLKKKINDISGSVGRSVGKRLSGLNDADVIGNMVLGPKFELVAKGSLSLSDVDNSVRTFDLQLETNSEGQVPELPLFGHYCCRLAALPQCLVQPTVTGFLNLQEDDDLSKWKRYWCSLKNLQLACWSSPDDVEVTQPLLSIPVTKSTQISDADPSTSRKPHSFLIKTVNLNGIFHHTLAADSKEDLNRWWDGFQQHLLDQALWKHACDELMDLKVGTRRKVPAFLRKSSLYDETPLIDPEGSTGDKMVGDLGLGDDQLSQMLHTLMGEASQIRGGASSQS</sequence>
<gene>
    <name evidence="6" type="primary">LOC101851094</name>
</gene>
<evidence type="ECO:0000259" key="3">
    <source>
        <dbReference type="PROSITE" id="PS50003"/>
    </source>
</evidence>
<dbReference type="InterPro" id="IPR001849">
    <property type="entry name" value="PH_domain"/>
</dbReference>
<dbReference type="SMART" id="SM00742">
    <property type="entry name" value="Hr1"/>
    <property type="match status" value="1"/>
</dbReference>
<dbReference type="Gene3D" id="2.30.29.30">
    <property type="entry name" value="Pleckstrin-homology domain (PH domain)/Phosphotyrosine-binding domain (PTB)"/>
    <property type="match status" value="1"/>
</dbReference>
<keyword evidence="5" id="KW-1185">Reference proteome</keyword>
<dbReference type="InterPro" id="IPR011072">
    <property type="entry name" value="HR1_rho-bd"/>
</dbReference>
<proteinExistence type="predicted"/>
<reference evidence="6" key="1">
    <citation type="submission" date="2025-08" db="UniProtKB">
        <authorList>
            <consortium name="RefSeq"/>
        </authorList>
    </citation>
    <scope>IDENTIFICATION</scope>
</reference>
<dbReference type="Pfam" id="PF00169">
    <property type="entry name" value="PH"/>
    <property type="match status" value="1"/>
</dbReference>
<dbReference type="PROSITE" id="PS51860">
    <property type="entry name" value="REM_1"/>
    <property type="match status" value="1"/>
</dbReference>
<dbReference type="PROSITE" id="PS50003">
    <property type="entry name" value="PH_DOMAIN"/>
    <property type="match status" value="1"/>
</dbReference>
<feature type="domain" description="REM-1" evidence="4">
    <location>
        <begin position="189"/>
        <end position="265"/>
    </location>
</feature>
<dbReference type="Pfam" id="PF08174">
    <property type="entry name" value="Anillin"/>
    <property type="match status" value="1"/>
</dbReference>
<evidence type="ECO:0000259" key="4">
    <source>
        <dbReference type="PROSITE" id="PS51860"/>
    </source>
</evidence>
<evidence type="ECO:0000256" key="2">
    <source>
        <dbReference type="SAM" id="MobiDB-lite"/>
    </source>
</evidence>
<keyword evidence="1" id="KW-0175">Coiled coil</keyword>
<dbReference type="InterPro" id="IPR012966">
    <property type="entry name" value="AHD"/>
</dbReference>
<dbReference type="SMART" id="SM00233">
    <property type="entry name" value="PH"/>
    <property type="match status" value="1"/>
</dbReference>
<dbReference type="RefSeq" id="XP_012940083.1">
    <property type="nucleotide sequence ID" value="XM_013084629.2"/>
</dbReference>
<evidence type="ECO:0000313" key="5">
    <source>
        <dbReference type="Proteomes" id="UP000694888"/>
    </source>
</evidence>
<evidence type="ECO:0000256" key="1">
    <source>
        <dbReference type="PROSITE-ProRule" id="PRU01207"/>
    </source>
</evidence>
<name>A0ABM1A3H9_APLCA</name>
<dbReference type="Proteomes" id="UP000694888">
    <property type="component" value="Unplaced"/>
</dbReference>
<feature type="domain" description="PH" evidence="3">
    <location>
        <begin position="466"/>
        <end position="571"/>
    </location>
</feature>
<dbReference type="InterPro" id="IPR011993">
    <property type="entry name" value="PH-like_dom_sf"/>
</dbReference>
<dbReference type="PANTHER" id="PTHR21538:SF24">
    <property type="entry name" value="PH DOMAIN-CONTAINING PROTEIN"/>
    <property type="match status" value="1"/>
</dbReference>
<accession>A0ABM1A3H9</accession>
<evidence type="ECO:0000313" key="6">
    <source>
        <dbReference type="RefSeq" id="XP_012940083.1"/>
    </source>
</evidence>
<feature type="region of interest" description="Disordered" evidence="2">
    <location>
        <begin position="143"/>
        <end position="192"/>
    </location>
</feature>
<protein>
    <submittedName>
        <fullName evidence="6">Rhotekin</fullName>
    </submittedName>
</protein>
<dbReference type="SUPFAM" id="SSF50729">
    <property type="entry name" value="PH domain-like"/>
    <property type="match status" value="1"/>
</dbReference>
<dbReference type="InterPro" id="IPR051364">
    <property type="entry name" value="Cytokinesis/Rho-signaling"/>
</dbReference>
<dbReference type="PANTHER" id="PTHR21538">
    <property type="entry name" value="ANILLIN/RHOTEKIN RTKN"/>
    <property type="match status" value="1"/>
</dbReference>
<organism evidence="5 6">
    <name type="scientific">Aplysia californica</name>
    <name type="common">California sea hare</name>
    <dbReference type="NCBI Taxonomy" id="6500"/>
    <lineage>
        <taxon>Eukaryota</taxon>
        <taxon>Metazoa</taxon>
        <taxon>Spiralia</taxon>
        <taxon>Lophotrochozoa</taxon>
        <taxon>Mollusca</taxon>
        <taxon>Gastropoda</taxon>
        <taxon>Heterobranchia</taxon>
        <taxon>Euthyneura</taxon>
        <taxon>Tectipleura</taxon>
        <taxon>Aplysiida</taxon>
        <taxon>Aplysioidea</taxon>
        <taxon>Aplysiidae</taxon>
        <taxon>Aplysia</taxon>
    </lineage>
</organism>